<dbReference type="OrthoDB" id="570199at2"/>
<dbReference type="AlphaFoldDB" id="A0A1I7FG82"/>
<dbReference type="InterPro" id="IPR054267">
    <property type="entry name" value="DUF6998"/>
</dbReference>
<accession>A0A1I7FG82</accession>
<name>A0A1I7FG82_9BURK</name>
<evidence type="ECO:0000313" key="2">
    <source>
        <dbReference type="EMBL" id="SFU35190.1"/>
    </source>
</evidence>
<dbReference type="Pfam" id="PF22522">
    <property type="entry name" value="DUF6998"/>
    <property type="match status" value="1"/>
</dbReference>
<protein>
    <recommendedName>
        <fullName evidence="1">DUF6998 domain-containing protein</fullName>
    </recommendedName>
</protein>
<keyword evidence="3" id="KW-1185">Reference proteome</keyword>
<sequence length="252" mass="26943">MQVPEFLCLFSGEGAFTVQACLPGQRHVAQRRASPHELAALLHDSPAAMTFDDWHFPIARYELDPVGKVLRIYAQGARRRPSQAASAAQAPHFPALPAQAPKVPSDDPAALPSGVQALAALHAQYLALLHWEVKALGVQPTALVHLLGRLGEFHCALQVGGQLAARTHQRGFDVLGPDGQRISVKTTAQASGFVAIGQSTAAQADALMLVQYRDGETHTLYYGPMQPALDSARVYGSSFELDLSVARRLAAG</sequence>
<dbReference type="EMBL" id="FPBX01000002">
    <property type="protein sequence ID" value="SFU35190.1"/>
    <property type="molecule type" value="Genomic_DNA"/>
</dbReference>
<reference evidence="2 3" key="1">
    <citation type="submission" date="2016-10" db="EMBL/GenBank/DDBJ databases">
        <authorList>
            <person name="de Groot N.N."/>
        </authorList>
    </citation>
    <scope>NUCLEOTIDE SEQUENCE [LARGE SCALE GENOMIC DNA]</scope>
    <source>
        <strain evidence="2 3">R-24608</strain>
    </source>
</reference>
<feature type="domain" description="DUF6998" evidence="1">
    <location>
        <begin position="144"/>
        <end position="233"/>
    </location>
</feature>
<dbReference type="Proteomes" id="UP000183656">
    <property type="component" value="Unassembled WGS sequence"/>
</dbReference>
<proteinExistence type="predicted"/>
<evidence type="ECO:0000313" key="3">
    <source>
        <dbReference type="Proteomes" id="UP000183656"/>
    </source>
</evidence>
<organism evidence="2 3">
    <name type="scientific">Paenacidovorax caeni</name>
    <dbReference type="NCBI Taxonomy" id="343013"/>
    <lineage>
        <taxon>Bacteria</taxon>
        <taxon>Pseudomonadati</taxon>
        <taxon>Pseudomonadota</taxon>
        <taxon>Betaproteobacteria</taxon>
        <taxon>Burkholderiales</taxon>
        <taxon>Comamonadaceae</taxon>
        <taxon>Paenacidovorax</taxon>
    </lineage>
</organism>
<gene>
    <name evidence="2" type="ORF">SAMN04489707_100246</name>
</gene>
<dbReference type="STRING" id="343013.SAMN04489707_100246"/>
<dbReference type="RefSeq" id="WP_054255227.1">
    <property type="nucleotide sequence ID" value="NZ_CYIG01000005.1"/>
</dbReference>
<evidence type="ECO:0000259" key="1">
    <source>
        <dbReference type="Pfam" id="PF22522"/>
    </source>
</evidence>